<dbReference type="Proteomes" id="UP001152607">
    <property type="component" value="Unassembled WGS sequence"/>
</dbReference>
<protein>
    <submittedName>
        <fullName evidence="1">Uncharacterized protein</fullName>
    </submittedName>
</protein>
<comment type="caution">
    <text evidence="1">The sequence shown here is derived from an EMBL/GenBank/DDBJ whole genome shotgun (WGS) entry which is preliminary data.</text>
</comment>
<keyword evidence="2" id="KW-1185">Reference proteome</keyword>
<proteinExistence type="predicted"/>
<dbReference type="AlphaFoldDB" id="A0A9W4XZA7"/>
<gene>
    <name evidence="1" type="ORF">PDIGIT_LOCUS15102</name>
</gene>
<accession>A0A9W4XZA7</accession>
<evidence type="ECO:0000313" key="2">
    <source>
        <dbReference type="Proteomes" id="UP001152607"/>
    </source>
</evidence>
<name>A0A9W4XZA7_9PLEO</name>
<organism evidence="1 2">
    <name type="scientific">Periconia digitata</name>
    <dbReference type="NCBI Taxonomy" id="1303443"/>
    <lineage>
        <taxon>Eukaryota</taxon>
        <taxon>Fungi</taxon>
        <taxon>Dikarya</taxon>
        <taxon>Ascomycota</taxon>
        <taxon>Pezizomycotina</taxon>
        <taxon>Dothideomycetes</taxon>
        <taxon>Pleosporomycetidae</taxon>
        <taxon>Pleosporales</taxon>
        <taxon>Massarineae</taxon>
        <taxon>Periconiaceae</taxon>
        <taxon>Periconia</taxon>
    </lineage>
</organism>
<reference evidence="1" key="1">
    <citation type="submission" date="2023-01" db="EMBL/GenBank/DDBJ databases">
        <authorList>
            <person name="Van Ghelder C."/>
            <person name="Rancurel C."/>
        </authorList>
    </citation>
    <scope>NUCLEOTIDE SEQUENCE</scope>
    <source>
        <strain evidence="1">CNCM I-4278</strain>
    </source>
</reference>
<dbReference type="EMBL" id="CAOQHR010000012">
    <property type="protein sequence ID" value="CAI6341902.1"/>
    <property type="molecule type" value="Genomic_DNA"/>
</dbReference>
<sequence>MDSPLGPFTSMVKDVGECGHNTLNIPLNICAIIGFMNANGSLQIHAVSTLFLVLESTRSFGKGTNQAVLSSVAVP</sequence>
<evidence type="ECO:0000313" key="1">
    <source>
        <dbReference type="EMBL" id="CAI6341902.1"/>
    </source>
</evidence>